<dbReference type="RefSeq" id="WP_192285868.1">
    <property type="nucleotide sequence ID" value="NZ_JBHSTT010000085.1"/>
</dbReference>
<proteinExistence type="predicted"/>
<name>A0ABW1WWI0_9HYPH</name>
<sequence>MTTPALAPEVRERPKSVDWFDIFTRAAHRSVVLPDGWIGYLSQAVEGQGVMVTGKVVTQAITRGPRKGSPNFRTADPKTERKVFVSNEAIHAEREREFLDTPPADTGEAGR</sequence>
<dbReference type="Proteomes" id="UP001596237">
    <property type="component" value="Unassembled WGS sequence"/>
</dbReference>
<keyword evidence="2" id="KW-1185">Reference proteome</keyword>
<evidence type="ECO:0000313" key="1">
    <source>
        <dbReference type="EMBL" id="MFC6391802.1"/>
    </source>
</evidence>
<organism evidence="1 2">
    <name type="scientific">Methylorubrum zatmanii</name>
    <dbReference type="NCBI Taxonomy" id="29429"/>
    <lineage>
        <taxon>Bacteria</taxon>
        <taxon>Pseudomonadati</taxon>
        <taxon>Pseudomonadota</taxon>
        <taxon>Alphaproteobacteria</taxon>
        <taxon>Hyphomicrobiales</taxon>
        <taxon>Methylobacteriaceae</taxon>
        <taxon>Methylorubrum</taxon>
    </lineage>
</organism>
<accession>A0ABW1WWI0</accession>
<dbReference type="EMBL" id="JBHSTT010000085">
    <property type="protein sequence ID" value="MFC6391802.1"/>
    <property type="molecule type" value="Genomic_DNA"/>
</dbReference>
<protein>
    <submittedName>
        <fullName evidence="1">Uncharacterized protein</fullName>
    </submittedName>
</protein>
<evidence type="ECO:0000313" key="2">
    <source>
        <dbReference type="Proteomes" id="UP001596237"/>
    </source>
</evidence>
<comment type="caution">
    <text evidence="1">The sequence shown here is derived from an EMBL/GenBank/DDBJ whole genome shotgun (WGS) entry which is preliminary data.</text>
</comment>
<gene>
    <name evidence="1" type="ORF">ACFQDP_21070</name>
</gene>
<reference evidence="2" key="1">
    <citation type="journal article" date="2019" name="Int. J. Syst. Evol. Microbiol.">
        <title>The Global Catalogue of Microorganisms (GCM) 10K type strain sequencing project: providing services to taxonomists for standard genome sequencing and annotation.</title>
        <authorList>
            <consortium name="The Broad Institute Genomics Platform"/>
            <consortium name="The Broad Institute Genome Sequencing Center for Infectious Disease"/>
            <person name="Wu L."/>
            <person name="Ma J."/>
        </authorList>
    </citation>
    <scope>NUCLEOTIDE SEQUENCE [LARGE SCALE GENOMIC DNA]</scope>
    <source>
        <strain evidence="2">CCUG 36916</strain>
    </source>
</reference>